<name>A0ABT1NF42_9FIRM</name>
<dbReference type="Gene3D" id="3.30.565.10">
    <property type="entry name" value="Histidine kinase-like ATPase, C-terminal domain"/>
    <property type="match status" value="1"/>
</dbReference>
<dbReference type="SUPFAM" id="SSF55874">
    <property type="entry name" value="ATPase domain of HSP90 chaperone/DNA topoisomerase II/histidine kinase"/>
    <property type="match status" value="1"/>
</dbReference>
<evidence type="ECO:0000259" key="6">
    <source>
        <dbReference type="SMART" id="SM01340"/>
    </source>
</evidence>
<evidence type="ECO:0000256" key="3">
    <source>
        <dbReference type="ARBA" id="ARBA00023204"/>
    </source>
</evidence>
<dbReference type="NCBIfam" id="TIGR00585">
    <property type="entry name" value="mutl"/>
    <property type="match status" value="1"/>
</dbReference>
<evidence type="ECO:0000259" key="5">
    <source>
        <dbReference type="SMART" id="SM00853"/>
    </source>
</evidence>
<dbReference type="InterPro" id="IPR036890">
    <property type="entry name" value="HATPase_C_sf"/>
</dbReference>
<keyword evidence="3 4" id="KW-0234">DNA repair</keyword>
<proteinExistence type="inferred from homology"/>
<comment type="similarity">
    <text evidence="1 4">Belongs to the DNA mismatch repair MutL/HexB family.</text>
</comment>
<dbReference type="PANTHER" id="PTHR10073:SF12">
    <property type="entry name" value="DNA MISMATCH REPAIR PROTEIN MLH1"/>
    <property type="match status" value="1"/>
</dbReference>
<keyword evidence="7" id="KW-0540">Nuclease</keyword>
<dbReference type="InterPro" id="IPR037198">
    <property type="entry name" value="MutL_C_sf"/>
</dbReference>
<keyword evidence="8" id="KW-1185">Reference proteome</keyword>
<dbReference type="InterPro" id="IPR020667">
    <property type="entry name" value="DNA_mismatch_repair_MutL"/>
</dbReference>
<comment type="caution">
    <text evidence="7">The sequence shown here is derived from an EMBL/GenBank/DDBJ whole genome shotgun (WGS) entry which is preliminary data.</text>
</comment>
<dbReference type="InterPro" id="IPR002099">
    <property type="entry name" value="MutL/Mlh/PMS"/>
</dbReference>
<evidence type="ECO:0000313" key="8">
    <source>
        <dbReference type="Proteomes" id="UP001651880"/>
    </source>
</evidence>
<dbReference type="SUPFAM" id="SSF54211">
    <property type="entry name" value="Ribosomal protein S5 domain 2-like"/>
    <property type="match status" value="1"/>
</dbReference>
<evidence type="ECO:0000256" key="4">
    <source>
        <dbReference type="HAMAP-Rule" id="MF_00149"/>
    </source>
</evidence>
<protein>
    <recommendedName>
        <fullName evidence="4">DNA mismatch repair protein MutL</fullName>
    </recommendedName>
</protein>
<dbReference type="EMBL" id="JAJEKE010000007">
    <property type="protein sequence ID" value="MCQ1529883.1"/>
    <property type="molecule type" value="Genomic_DNA"/>
</dbReference>
<feature type="domain" description="MutL C-terminal dimerisation" evidence="5">
    <location>
        <begin position="411"/>
        <end position="552"/>
    </location>
</feature>
<dbReference type="SMART" id="SM00853">
    <property type="entry name" value="MutL_C"/>
    <property type="match status" value="1"/>
</dbReference>
<dbReference type="Pfam" id="PF13589">
    <property type="entry name" value="HATPase_c_3"/>
    <property type="match status" value="1"/>
</dbReference>
<keyword evidence="7" id="KW-0255">Endonuclease</keyword>
<dbReference type="HAMAP" id="MF_00149">
    <property type="entry name" value="DNA_mis_repair"/>
    <property type="match status" value="1"/>
</dbReference>
<dbReference type="InterPro" id="IPR014721">
    <property type="entry name" value="Ribsml_uS5_D2-typ_fold_subgr"/>
</dbReference>
<dbReference type="InterPro" id="IPR013507">
    <property type="entry name" value="DNA_mismatch_S5_2-like"/>
</dbReference>
<dbReference type="CDD" id="cd00782">
    <property type="entry name" value="MutL_Trans"/>
    <property type="match status" value="1"/>
</dbReference>
<dbReference type="PANTHER" id="PTHR10073">
    <property type="entry name" value="DNA MISMATCH REPAIR PROTEIN MLH, PMS, MUTL"/>
    <property type="match status" value="1"/>
</dbReference>
<dbReference type="SUPFAM" id="SSF118116">
    <property type="entry name" value="DNA mismatch repair protein MutL"/>
    <property type="match status" value="1"/>
</dbReference>
<comment type="function">
    <text evidence="4">This protein is involved in the repair of mismatches in DNA. It is required for dam-dependent methyl-directed DNA mismatch repair. May act as a 'molecular matchmaker', a protein that promotes the formation of a stable complex between two or more DNA-binding proteins in an ATP-dependent manner without itself being part of a final effector complex.</text>
</comment>
<keyword evidence="7" id="KW-0378">Hydrolase</keyword>
<keyword evidence="2 4" id="KW-0227">DNA damage</keyword>
<sequence length="596" mass="67236">MGRIILLEEDTINKIAAGEVIERPASVVKELVENSIDAEATSVTIDIKDAGKSLISIIDNGTGIMRDDLPHVFERHATSKIKDIDDLMTVRTLGFRGEAMSSIASVANIELESQSEKDILGSRLVIKSGKIIENREISTSIGTSIKVKNLFYNTPARFKFLKSDKTELNYISDTVEKIAFSNTHVAIKYIVNDDIIFHTPGNGDLLSVIQCIFGTKAAKMMLPVSYSNELLSINGYISKPEFSKGNSTYMIFSINKRIIKNNMLKEAVKTAYKSFLMNNRFPVSILNIDIEPDKIDVNVHPAKAEVKFSDDRSIFNLVYYSLNQTLTSNETVYTESFKDSESFSIKEASMLNDIKDYRPYTSAPTDSPEKSFEINQIPNKHTSSYIWDSKPDLKPQPIAVKDKELLSTGQVIGQLFNTYIIYQKDDSFMMIDQHAAHERIVYEELMNKAKLRNIDQQPLLMPVIIELTPKEKNLAEAGLKVLNHLGFDIEFFGENSLAVRQVPIILGQPCSGFVISELLDTIDDYRNDFSVIYEKTIIQIACKTAVKAGNNLTTKEIEELIVRLFNTKQPYTCPHGRPTIITMDKTEIEKKFKRIV</sequence>
<dbReference type="InterPro" id="IPR020568">
    <property type="entry name" value="Ribosomal_Su5_D2-typ_SF"/>
</dbReference>
<dbReference type="Gene3D" id="3.30.230.10">
    <property type="match status" value="1"/>
</dbReference>
<accession>A0ABT1NF42</accession>
<dbReference type="GO" id="GO:0004519">
    <property type="term" value="F:endonuclease activity"/>
    <property type="evidence" value="ECO:0007669"/>
    <property type="project" value="UniProtKB-KW"/>
</dbReference>
<dbReference type="Pfam" id="PF08676">
    <property type="entry name" value="MutL_C"/>
    <property type="match status" value="1"/>
</dbReference>
<dbReference type="Pfam" id="PF01119">
    <property type="entry name" value="DNA_mis_repair"/>
    <property type="match status" value="1"/>
</dbReference>
<organism evidence="7 8">
    <name type="scientific">Lutispora saccharofermentans</name>
    <dbReference type="NCBI Taxonomy" id="3024236"/>
    <lineage>
        <taxon>Bacteria</taxon>
        <taxon>Bacillati</taxon>
        <taxon>Bacillota</taxon>
        <taxon>Clostridia</taxon>
        <taxon>Lutisporales</taxon>
        <taxon>Lutisporaceae</taxon>
        <taxon>Lutispora</taxon>
    </lineage>
</organism>
<dbReference type="InterPro" id="IPR014790">
    <property type="entry name" value="MutL_C"/>
</dbReference>
<dbReference type="SMART" id="SM01340">
    <property type="entry name" value="DNA_mis_repair"/>
    <property type="match status" value="1"/>
</dbReference>
<evidence type="ECO:0000256" key="2">
    <source>
        <dbReference type="ARBA" id="ARBA00022763"/>
    </source>
</evidence>
<dbReference type="InterPro" id="IPR038973">
    <property type="entry name" value="MutL/Mlh/Pms-like"/>
</dbReference>
<dbReference type="Gene3D" id="3.30.1540.20">
    <property type="entry name" value="MutL, C-terminal domain, dimerisation subdomain"/>
    <property type="match status" value="1"/>
</dbReference>
<dbReference type="Proteomes" id="UP001651880">
    <property type="component" value="Unassembled WGS sequence"/>
</dbReference>
<evidence type="ECO:0000313" key="7">
    <source>
        <dbReference type="EMBL" id="MCQ1529883.1"/>
    </source>
</evidence>
<dbReference type="InterPro" id="IPR042120">
    <property type="entry name" value="MutL_C_dimsub"/>
</dbReference>
<dbReference type="Gene3D" id="3.30.1370.100">
    <property type="entry name" value="MutL, C-terminal domain, regulatory subdomain"/>
    <property type="match status" value="1"/>
</dbReference>
<dbReference type="CDD" id="cd16926">
    <property type="entry name" value="HATPase_MutL-MLH-PMS-like"/>
    <property type="match status" value="1"/>
</dbReference>
<feature type="domain" description="DNA mismatch repair protein S5" evidence="6">
    <location>
        <begin position="209"/>
        <end position="327"/>
    </location>
</feature>
<gene>
    <name evidence="4 7" type="primary">mutL</name>
    <name evidence="7" type="ORF">LJD61_10050</name>
</gene>
<dbReference type="InterPro" id="IPR042121">
    <property type="entry name" value="MutL_C_regsub"/>
</dbReference>
<evidence type="ECO:0000256" key="1">
    <source>
        <dbReference type="ARBA" id="ARBA00006082"/>
    </source>
</evidence>
<reference evidence="7 8" key="1">
    <citation type="submission" date="2021-10" db="EMBL/GenBank/DDBJ databases">
        <title>Lutispora strain m25 sp. nov., a thermophilic, non-spore-forming bacterium isolated from a lab-scale methanogenic bioreactor digesting anaerobic sludge.</title>
        <authorList>
            <person name="El Houari A."/>
            <person name="Mcdonald J."/>
        </authorList>
    </citation>
    <scope>NUCLEOTIDE SEQUENCE [LARGE SCALE GENOMIC DNA]</scope>
    <source>
        <strain evidence="8">m25</strain>
    </source>
</reference>
<dbReference type="RefSeq" id="WP_255227398.1">
    <property type="nucleotide sequence ID" value="NZ_JAJEKE010000007.1"/>
</dbReference>